<keyword evidence="3" id="KW-1185">Reference proteome</keyword>
<organism evidence="2 3">
    <name type="scientific">Eruca vesicaria subsp. sativa</name>
    <name type="common">Garden rocket</name>
    <name type="synonym">Eruca sativa</name>
    <dbReference type="NCBI Taxonomy" id="29727"/>
    <lineage>
        <taxon>Eukaryota</taxon>
        <taxon>Viridiplantae</taxon>
        <taxon>Streptophyta</taxon>
        <taxon>Embryophyta</taxon>
        <taxon>Tracheophyta</taxon>
        <taxon>Spermatophyta</taxon>
        <taxon>Magnoliopsida</taxon>
        <taxon>eudicotyledons</taxon>
        <taxon>Gunneridae</taxon>
        <taxon>Pentapetalae</taxon>
        <taxon>rosids</taxon>
        <taxon>malvids</taxon>
        <taxon>Brassicales</taxon>
        <taxon>Brassicaceae</taxon>
        <taxon>Brassiceae</taxon>
        <taxon>Eruca</taxon>
    </lineage>
</organism>
<feature type="compositionally biased region" description="Polar residues" evidence="1">
    <location>
        <begin position="47"/>
        <end position="64"/>
    </location>
</feature>
<reference evidence="2 3" key="1">
    <citation type="submission" date="2022-03" db="EMBL/GenBank/DDBJ databases">
        <authorList>
            <person name="Macdonald S."/>
            <person name="Ahmed S."/>
            <person name="Newling K."/>
        </authorList>
    </citation>
    <scope>NUCLEOTIDE SEQUENCE [LARGE SCALE GENOMIC DNA]</scope>
</reference>
<evidence type="ECO:0000256" key="1">
    <source>
        <dbReference type="SAM" id="MobiDB-lite"/>
    </source>
</evidence>
<protein>
    <submittedName>
        <fullName evidence="2">Uncharacterized protein</fullName>
    </submittedName>
</protein>
<feature type="region of interest" description="Disordered" evidence="1">
    <location>
        <begin position="47"/>
        <end position="82"/>
    </location>
</feature>
<evidence type="ECO:0000313" key="3">
    <source>
        <dbReference type="Proteomes" id="UP001642260"/>
    </source>
</evidence>
<name>A0ABC8M6N4_ERUVS</name>
<accession>A0ABC8M6N4</accession>
<gene>
    <name evidence="2" type="ORF">ERUC_LOCUS44109</name>
</gene>
<dbReference type="AlphaFoldDB" id="A0ABC8M6N4"/>
<dbReference type="EMBL" id="CAKOAT010952931">
    <property type="protein sequence ID" value="CAH8391626.1"/>
    <property type="molecule type" value="Genomic_DNA"/>
</dbReference>
<proteinExistence type="predicted"/>
<dbReference type="Proteomes" id="UP001642260">
    <property type="component" value="Unassembled WGS sequence"/>
</dbReference>
<evidence type="ECO:0000313" key="2">
    <source>
        <dbReference type="EMBL" id="CAH8391626.1"/>
    </source>
</evidence>
<sequence length="179" mass="20200">MEELHDVTRNYLNVTDPIEAAARRQRVLHSDATDLMERTADAIMAASHQTSQPRLISQANESNPVTPPPLQEDPLHAPLLPQQLADYCPNYGEEKDIDLDPLYRETASYADENPEEEEVNSARIKSIIISPQAGRIELPSGTSLSQEPIEATETRVVRQTRAKGRVRRTSRRTVWRSFS</sequence>
<comment type="caution">
    <text evidence="2">The sequence shown here is derived from an EMBL/GenBank/DDBJ whole genome shotgun (WGS) entry which is preliminary data.</text>
</comment>